<dbReference type="SMART" id="SM00543">
    <property type="entry name" value="MIF4G"/>
    <property type="match status" value="1"/>
</dbReference>
<feature type="region of interest" description="Disordered" evidence="4">
    <location>
        <begin position="860"/>
        <end position="913"/>
    </location>
</feature>
<dbReference type="Proteomes" id="UP001165740">
    <property type="component" value="Chromosome 13"/>
</dbReference>
<dbReference type="GeneID" id="106064005"/>
<feature type="compositionally biased region" description="Basic and acidic residues" evidence="4">
    <location>
        <begin position="860"/>
        <end position="887"/>
    </location>
</feature>
<dbReference type="GO" id="GO:0016281">
    <property type="term" value="C:eukaryotic translation initiation factor 4F complex"/>
    <property type="evidence" value="ECO:0007669"/>
    <property type="project" value="TreeGrafter"/>
</dbReference>
<dbReference type="GO" id="GO:0003729">
    <property type="term" value="F:mRNA binding"/>
    <property type="evidence" value="ECO:0007669"/>
    <property type="project" value="TreeGrafter"/>
</dbReference>
<feature type="compositionally biased region" description="Polar residues" evidence="4">
    <location>
        <begin position="902"/>
        <end position="913"/>
    </location>
</feature>
<evidence type="ECO:0000256" key="4">
    <source>
        <dbReference type="SAM" id="MobiDB-lite"/>
    </source>
</evidence>
<feature type="compositionally biased region" description="Low complexity" evidence="4">
    <location>
        <begin position="441"/>
        <end position="451"/>
    </location>
</feature>
<dbReference type="RefSeq" id="XP_055864821.1">
    <property type="nucleotide sequence ID" value="XM_056008846.1"/>
</dbReference>
<comment type="similarity">
    <text evidence="1">Belongs to the eukaryotic initiation factor 4G family.</text>
</comment>
<organism evidence="6 7">
    <name type="scientific">Biomphalaria glabrata</name>
    <name type="common">Bloodfluke planorb</name>
    <name type="synonym">Freshwater snail</name>
    <dbReference type="NCBI Taxonomy" id="6526"/>
    <lineage>
        <taxon>Eukaryota</taxon>
        <taxon>Metazoa</taxon>
        <taxon>Spiralia</taxon>
        <taxon>Lophotrochozoa</taxon>
        <taxon>Mollusca</taxon>
        <taxon>Gastropoda</taxon>
        <taxon>Heterobranchia</taxon>
        <taxon>Euthyneura</taxon>
        <taxon>Panpulmonata</taxon>
        <taxon>Hygrophila</taxon>
        <taxon>Lymnaeoidea</taxon>
        <taxon>Planorbidae</taxon>
        <taxon>Biomphalaria</taxon>
    </lineage>
</organism>
<feature type="compositionally biased region" description="Basic and acidic residues" evidence="4">
    <location>
        <begin position="489"/>
        <end position="499"/>
    </location>
</feature>
<dbReference type="SUPFAM" id="SSF48371">
    <property type="entry name" value="ARM repeat"/>
    <property type="match status" value="2"/>
</dbReference>
<keyword evidence="2" id="KW-0396">Initiation factor</keyword>
<feature type="region of interest" description="Disordered" evidence="4">
    <location>
        <begin position="352"/>
        <end position="519"/>
    </location>
</feature>
<feature type="compositionally biased region" description="Polar residues" evidence="4">
    <location>
        <begin position="1148"/>
        <end position="1158"/>
    </location>
</feature>
<dbReference type="PANTHER" id="PTHR23253">
    <property type="entry name" value="EUKARYOTIC TRANSLATION INITIATION FACTOR 4 GAMMA"/>
    <property type="match status" value="1"/>
</dbReference>
<dbReference type="Gene3D" id="1.25.40.180">
    <property type="match status" value="2"/>
</dbReference>
<dbReference type="OrthoDB" id="514777at2759"/>
<evidence type="ECO:0000256" key="1">
    <source>
        <dbReference type="ARBA" id="ARBA00005775"/>
    </source>
</evidence>
<dbReference type="GO" id="GO:0003743">
    <property type="term" value="F:translation initiation factor activity"/>
    <property type="evidence" value="ECO:0007669"/>
    <property type="project" value="UniProtKB-KW"/>
</dbReference>
<feature type="compositionally biased region" description="Polar residues" evidence="4">
    <location>
        <begin position="395"/>
        <end position="409"/>
    </location>
</feature>
<sequence length="2114" mass="231661">MKARSTIILNLEERDKIIYDRSFLLALRLSPLSLVKPANCEDNDVILEEPITADSIPECRGELTEDYFSSDPQNNFNRKRVITGISLENDQKLLHASDKPWKPGHKDQQKENKNKNLESSVLYIMNRLTPSNFKKLAEEMMALEITTFEDLELVVSTVFDKVAIETKFVQAYASLCQVMLGLQVEPPPTIPKNKATFRAILVTKCQKAFEADKSVIFESAEEIKKRITEEMKEDTPSRAEKIETTLYQMKLSQMKFFGNISFICELFKLGILPEVIIHSCITKLLSCTDDESLFSLCRLITAVGKHIDTKKSKAQIDKYFTRITQLAAISKSRLKFALCDVLDLRKNKWVPRTKTTGPKTLEEIHKDFKEEQSVSESPKPKPKKPLKREAATTDIRPSTTTRASKTSNPAEVKEDKKQCKAGNDSDKENECNWTQVKSKGKASQSKKQTGKISKEKKQADAGRFAKKNETPPNTATKTFDVIPEVSDDFTVRKMEKKGSAESTLRYDLSDSENEQLEEPKVESIDFSRFKLSKSKVEDDDIILAPRGKTMFSFLSRPSQENTSTSKTKSTEERIENKTNRFSLLLDVSTDESLDAVLSEEPKQRASKVNAKSIQSGGGVSNKIKKLPFVENPKQGKVIPQVVVKLSEDELQTKTLSIIDEFINCHDKKEACLCIDELKSRADMNQFITVTVNHVLEKTDGIRQQIGELFDDLLKSQIITVEDVTKGFSEVMVFAEDIVIDVPKLWAYLAQLIAPLLNHTLLWSNLEPMICCHLQPKNSAIMLAHILKLLLDKQMTVAEIQKGWNASSLNWTQFMEQDRVVEFLDERGINQIFSTSDCKEREINSVDTLDSNIDHCEIVDTLSERPEPQIDSSERPEPQIDSSERPEPQIDSNESSEPHIDSSENSEPQVDSSEITVGHGQLDATEIVYSQIECDIQLECDNIFKNESESMPVELKIPNISITGEDCLIKYPTSEMPNLEPVIGSASLLTSDLVMAQNFNNSPSDVVVCENSFSNELLETADENDGRQIDQDTRSEFSDEEGFETWSREMEEDEAGFFISCYTSEAGAKKLFVCRLPFEIAGSDEEEDGGEDMADDETVIRSFLNDNTQAKSLTDYKVVSRNENLRNCLHSDISASQHDSSSVLEATAHNGSGTSSPQRDSLCMGEMYADLAQNKWSSVYLDPSAQQYLEADNTESISSQPIDFNSTNMGFISSIPNDSTRTKAYPIRSNCTADGILRSQHPDGYIWGNKLYTFEDHKRYLQSLEKSITNLSSDAPWFNSGRPAASSGDKTSVAVIKPDDSSGDKISLAAPCFVPGRPVDSSVDKISVDAPCFVPGRSVDSSVDKISVDAPCFVPGRSVDSSGDKISVDAPCFVPGRSVDSSGDKISLNAPCFVPGRSVDSSVDKISLDAPYFVPGRSVASSVDKISVDAPCFVPGRSVDSSGDKISVDAPCFVPGRSVDSSGDKISLNAPCFVPGRSVDSSGDKISVDAPCFVPGRSVDSSGDKISVDAPCFVPGRPVDSSMDKISLNAPCFVPGRSVDSSGDKISLNAPCFVPGGSVDSSGDKISVDAPCFVPGRPVDSSMDKISVDAPCFVPGRPVDSSGDKISVNAPYFVPGRPVASSGDKISVNAPCFVPGRPVASSGDKISVDAPCFVPGRSVASSVDKISVDAPCFVPGRSVDSSGDKISLNAPCFVPGRSVDSSGDKISLAAPYFVPGRPVDSSGDKISLAAPYFVPGRPVDSSGDKISLAAPYFVPGRPVDSSVDKISVAAASCRDDYMNGPLPLQDEAEVFLGNSVNKRQNNFSNGACDLKQNIDSSCHFQTSFQNYNFSSGYIASNHSTSGQTSVSNSMQFNFSQKPPEHPSQSCSNTYFRGVSNYGFSSVGSDLSNLSINQPKKVGVSTFGFDAASTNKSHCTNVARDDLRAAISSNASVNCAIDQSSILNMFLGRSQTSSSQLSVDVLSYLALSQAAASSLETMLRNKSSNQDIIQFIKEAIVGKVLDGALLSIFMTALACSFLNDVKESIVKERKEIISFVLARDVSKEMEAIQILNLVLCQFGYPQGISVLLQELVTEELVSYESLQTLFCSISDAHLRRARSKYTYTRPTETPTADEGR</sequence>
<dbReference type="InterPro" id="IPR003891">
    <property type="entry name" value="Initiation_fac_eIF4g_MI"/>
</dbReference>
<feature type="compositionally biased region" description="Basic and acidic residues" evidence="4">
    <location>
        <begin position="360"/>
        <end position="372"/>
    </location>
</feature>
<keyword evidence="3" id="KW-0648">Protein biosynthesis</keyword>
<dbReference type="InterPro" id="IPR003890">
    <property type="entry name" value="MIF4G-like_typ-3"/>
</dbReference>
<dbReference type="Pfam" id="PF02847">
    <property type="entry name" value="MA3"/>
    <property type="match status" value="1"/>
</dbReference>
<feature type="domain" description="MI" evidence="5">
    <location>
        <begin position="649"/>
        <end position="771"/>
    </location>
</feature>
<feature type="compositionally biased region" description="Basic and acidic residues" evidence="4">
    <location>
        <begin position="411"/>
        <end position="430"/>
    </location>
</feature>
<accession>A0A9W2YQ64</accession>
<dbReference type="PANTHER" id="PTHR23253:SF78">
    <property type="entry name" value="EUKARYOTIC TRANSLATION INITIATION FACTOR 4G1, ISOFORM B-RELATED"/>
    <property type="match status" value="1"/>
</dbReference>
<evidence type="ECO:0000259" key="5">
    <source>
        <dbReference type="PROSITE" id="PS51366"/>
    </source>
</evidence>
<evidence type="ECO:0000313" key="6">
    <source>
        <dbReference type="Proteomes" id="UP001165740"/>
    </source>
</evidence>
<reference evidence="7" key="1">
    <citation type="submission" date="2025-08" db="UniProtKB">
        <authorList>
            <consortium name="RefSeq"/>
        </authorList>
    </citation>
    <scope>IDENTIFICATION</scope>
</reference>
<keyword evidence="6" id="KW-1185">Reference proteome</keyword>
<protein>
    <submittedName>
        <fullName evidence="7">Uncharacterized protein LOC106064005 isoform X1</fullName>
    </submittedName>
</protein>
<evidence type="ECO:0000313" key="7">
    <source>
        <dbReference type="RefSeq" id="XP_055864821.1"/>
    </source>
</evidence>
<name>A0A9W2YQ64_BIOGL</name>
<gene>
    <name evidence="7" type="primary">LOC106064005</name>
</gene>
<proteinExistence type="inferred from homology"/>
<dbReference type="InterPro" id="IPR016024">
    <property type="entry name" value="ARM-type_fold"/>
</dbReference>
<dbReference type="SMART" id="SM00544">
    <property type="entry name" value="MA3"/>
    <property type="match status" value="1"/>
</dbReference>
<evidence type="ECO:0000256" key="2">
    <source>
        <dbReference type="ARBA" id="ARBA00022540"/>
    </source>
</evidence>
<dbReference type="PROSITE" id="PS51366">
    <property type="entry name" value="MI"/>
    <property type="match status" value="1"/>
</dbReference>
<dbReference type="Pfam" id="PF02854">
    <property type="entry name" value="MIF4G"/>
    <property type="match status" value="1"/>
</dbReference>
<feature type="region of interest" description="Disordered" evidence="4">
    <location>
        <begin position="1138"/>
        <end position="1158"/>
    </location>
</feature>
<evidence type="ECO:0000256" key="3">
    <source>
        <dbReference type="ARBA" id="ARBA00022917"/>
    </source>
</evidence>